<evidence type="ECO:0000259" key="2">
    <source>
        <dbReference type="Pfam" id="PF08327"/>
    </source>
</evidence>
<feature type="non-terminal residue" evidence="3">
    <location>
        <position position="111"/>
    </location>
</feature>
<protein>
    <submittedName>
        <fullName evidence="3">SRPBCC domain-containing protein</fullName>
    </submittedName>
</protein>
<dbReference type="Proteomes" id="UP001597045">
    <property type="component" value="Unassembled WGS sequence"/>
</dbReference>
<sequence length="111" mass="12651">MTTRITAQPGTPFIDIEREFNAAPAQVHRAWTDADLVARWLGPRDYTMNMFDYDARSGGSYRYVHVDKEGQEFGFRGVFHTVAPDRIVQTFEFEGWPGQVSVETATFEDLG</sequence>
<keyword evidence="4" id="KW-1185">Reference proteome</keyword>
<organism evidence="3 4">
    <name type="scientific">Kibdelosporangium lantanae</name>
    <dbReference type="NCBI Taxonomy" id="1497396"/>
    <lineage>
        <taxon>Bacteria</taxon>
        <taxon>Bacillati</taxon>
        <taxon>Actinomycetota</taxon>
        <taxon>Actinomycetes</taxon>
        <taxon>Pseudonocardiales</taxon>
        <taxon>Pseudonocardiaceae</taxon>
        <taxon>Kibdelosporangium</taxon>
    </lineage>
</organism>
<accession>A0ABW3MQ64</accession>
<dbReference type="InterPro" id="IPR023393">
    <property type="entry name" value="START-like_dom_sf"/>
</dbReference>
<dbReference type="EMBL" id="JBHTIS010003824">
    <property type="protein sequence ID" value="MFD1051734.1"/>
    <property type="molecule type" value="Genomic_DNA"/>
</dbReference>
<dbReference type="InterPro" id="IPR013538">
    <property type="entry name" value="ASHA1/2-like_C"/>
</dbReference>
<evidence type="ECO:0000256" key="1">
    <source>
        <dbReference type="ARBA" id="ARBA00006817"/>
    </source>
</evidence>
<proteinExistence type="inferred from homology"/>
<dbReference type="SUPFAM" id="SSF55961">
    <property type="entry name" value="Bet v1-like"/>
    <property type="match status" value="1"/>
</dbReference>
<reference evidence="4" key="1">
    <citation type="journal article" date="2019" name="Int. J. Syst. Evol. Microbiol.">
        <title>The Global Catalogue of Microorganisms (GCM) 10K type strain sequencing project: providing services to taxonomists for standard genome sequencing and annotation.</title>
        <authorList>
            <consortium name="The Broad Institute Genomics Platform"/>
            <consortium name="The Broad Institute Genome Sequencing Center for Infectious Disease"/>
            <person name="Wu L."/>
            <person name="Ma J."/>
        </authorList>
    </citation>
    <scope>NUCLEOTIDE SEQUENCE [LARGE SCALE GENOMIC DNA]</scope>
    <source>
        <strain evidence="4">JCM 31486</strain>
    </source>
</reference>
<name>A0ABW3MQ64_9PSEU</name>
<comment type="similarity">
    <text evidence="1">Belongs to the AHA1 family.</text>
</comment>
<dbReference type="Gene3D" id="3.30.530.20">
    <property type="match status" value="1"/>
</dbReference>
<dbReference type="Pfam" id="PF08327">
    <property type="entry name" value="AHSA1"/>
    <property type="match status" value="1"/>
</dbReference>
<evidence type="ECO:0000313" key="4">
    <source>
        <dbReference type="Proteomes" id="UP001597045"/>
    </source>
</evidence>
<comment type="caution">
    <text evidence="3">The sequence shown here is derived from an EMBL/GenBank/DDBJ whole genome shotgun (WGS) entry which is preliminary data.</text>
</comment>
<feature type="domain" description="Activator of Hsp90 ATPase homologue 1/2-like C-terminal" evidence="2">
    <location>
        <begin position="21"/>
        <end position="109"/>
    </location>
</feature>
<evidence type="ECO:0000313" key="3">
    <source>
        <dbReference type="EMBL" id="MFD1051734.1"/>
    </source>
</evidence>
<gene>
    <name evidence="3" type="ORF">ACFQ1S_42350</name>
</gene>